<proteinExistence type="predicted"/>
<gene>
    <name evidence="1" type="ORF">COX08_02725</name>
</gene>
<dbReference type="Proteomes" id="UP000229459">
    <property type="component" value="Unassembled WGS sequence"/>
</dbReference>
<accession>A0A2H0B859</accession>
<evidence type="ECO:0000313" key="1">
    <source>
        <dbReference type="EMBL" id="PIP53118.1"/>
    </source>
</evidence>
<name>A0A2H0B859_9BACT</name>
<dbReference type="EMBL" id="PCSR01000065">
    <property type="protein sequence ID" value="PIP53118.1"/>
    <property type="molecule type" value="Genomic_DNA"/>
</dbReference>
<comment type="caution">
    <text evidence="1">The sequence shown here is derived from an EMBL/GenBank/DDBJ whole genome shotgun (WGS) entry which is preliminary data.</text>
</comment>
<sequence>MGARKELDITFDFEATYASFTKLPRLQLRSEKTKLRTEIVDGRLRHFPNDFATILRKQDPDLRMELVIRLGLRGLHEHARNCQVMQDGGFILNYIEDYYRGTTREMNQDQRLAWYQQQIDIAIEEIDPDVKIRNPPVLCWQDRYDRD</sequence>
<organism evidence="1 2">
    <name type="scientific">Candidatus Beckwithbacteria bacterium CG23_combo_of_CG06-09_8_20_14_all_34_8</name>
    <dbReference type="NCBI Taxonomy" id="1974497"/>
    <lineage>
        <taxon>Bacteria</taxon>
        <taxon>Candidatus Beckwithiibacteriota</taxon>
    </lineage>
</organism>
<reference evidence="1 2" key="1">
    <citation type="submission" date="2017-09" db="EMBL/GenBank/DDBJ databases">
        <title>Depth-based differentiation of microbial function through sediment-hosted aquifers and enrichment of novel symbionts in the deep terrestrial subsurface.</title>
        <authorList>
            <person name="Probst A.J."/>
            <person name="Ladd B."/>
            <person name="Jarett J.K."/>
            <person name="Geller-Mcgrath D.E."/>
            <person name="Sieber C.M."/>
            <person name="Emerson J.B."/>
            <person name="Anantharaman K."/>
            <person name="Thomas B.C."/>
            <person name="Malmstrom R."/>
            <person name="Stieglmeier M."/>
            <person name="Klingl A."/>
            <person name="Woyke T."/>
            <person name="Ryan C.M."/>
            <person name="Banfield J.F."/>
        </authorList>
    </citation>
    <scope>NUCLEOTIDE SEQUENCE [LARGE SCALE GENOMIC DNA]</scope>
    <source>
        <strain evidence="1">CG23_combo_of_CG06-09_8_20_14_all_34_8</strain>
    </source>
</reference>
<evidence type="ECO:0000313" key="2">
    <source>
        <dbReference type="Proteomes" id="UP000229459"/>
    </source>
</evidence>
<dbReference type="AlphaFoldDB" id="A0A2H0B859"/>
<protein>
    <submittedName>
        <fullName evidence="1">Uncharacterized protein</fullName>
    </submittedName>
</protein>